<evidence type="ECO:0008006" key="4">
    <source>
        <dbReference type="Google" id="ProtNLM"/>
    </source>
</evidence>
<proteinExistence type="predicted"/>
<evidence type="ECO:0000256" key="1">
    <source>
        <dbReference type="SAM" id="Phobius"/>
    </source>
</evidence>
<keyword evidence="3" id="KW-1185">Reference proteome</keyword>
<dbReference type="AlphaFoldDB" id="A0A2S2FBN4"/>
<dbReference type="OrthoDB" id="6707299at2"/>
<dbReference type="Proteomes" id="UP000245977">
    <property type="component" value="Chromosome"/>
</dbReference>
<feature type="transmembrane region" description="Helical" evidence="1">
    <location>
        <begin position="48"/>
        <end position="67"/>
    </location>
</feature>
<evidence type="ECO:0000313" key="2">
    <source>
        <dbReference type="EMBL" id="AWL28310.1"/>
    </source>
</evidence>
<sequence>MNNDDFTKQVTSKLDGLARNHRNKAVVMNNVLEHIHDKPASRYGNWKITGFALAAALTGIVILPNVFDAEPANPTTQHVAVSPKLSPQMMEDLEMLSVFGEDSHSHGS</sequence>
<keyword evidence="1" id="KW-1133">Transmembrane helix</keyword>
<dbReference type="KEGG" id="adv:DJ533_06885"/>
<dbReference type="RefSeq" id="WP_065993593.1">
    <property type="nucleotide sequence ID" value="NZ_CP029397.2"/>
</dbReference>
<protein>
    <recommendedName>
        <fullName evidence="4">DUF3619 family protein</fullName>
    </recommendedName>
</protein>
<dbReference type="STRING" id="1871111.GCA_001704615_02816"/>
<dbReference type="EMBL" id="CP029397">
    <property type="protein sequence ID" value="AWL28310.1"/>
    <property type="molecule type" value="Genomic_DNA"/>
</dbReference>
<keyword evidence="1" id="KW-0812">Transmembrane</keyword>
<reference evidence="2" key="1">
    <citation type="submission" date="2019-08" db="EMBL/GenBank/DDBJ databases">
        <title>The complete genome of Acinetobacter defluvii strain WCHAD010030.</title>
        <authorList>
            <person name="Hu Y."/>
            <person name="Qin J."/>
            <person name="Feng Y."/>
            <person name="Zong Z."/>
        </authorList>
    </citation>
    <scope>NUCLEOTIDE SEQUENCE</scope>
    <source>
        <strain evidence="2">WCHA30</strain>
    </source>
</reference>
<name>A0A2S2FBN4_9GAMM</name>
<keyword evidence="1" id="KW-0472">Membrane</keyword>
<organism evidence="2 3">
    <name type="scientific">Acinetobacter defluvii</name>
    <dbReference type="NCBI Taxonomy" id="1871111"/>
    <lineage>
        <taxon>Bacteria</taxon>
        <taxon>Pseudomonadati</taxon>
        <taxon>Pseudomonadota</taxon>
        <taxon>Gammaproteobacteria</taxon>
        <taxon>Moraxellales</taxon>
        <taxon>Moraxellaceae</taxon>
        <taxon>Acinetobacter</taxon>
    </lineage>
</organism>
<accession>A0A2S2FBN4</accession>
<evidence type="ECO:0000313" key="3">
    <source>
        <dbReference type="Proteomes" id="UP000245977"/>
    </source>
</evidence>
<gene>
    <name evidence="2" type="ORF">DJ533_06885</name>
</gene>